<dbReference type="Proteomes" id="UP000249218">
    <property type="component" value="Unassembled WGS sequence"/>
</dbReference>
<name>A0A2W1BWX8_HELAM</name>
<evidence type="ECO:0000313" key="3">
    <source>
        <dbReference type="Proteomes" id="UP000249218"/>
    </source>
</evidence>
<feature type="transmembrane region" description="Helical" evidence="1">
    <location>
        <begin position="37"/>
        <end position="57"/>
    </location>
</feature>
<reference evidence="2 3" key="1">
    <citation type="journal article" date="2017" name="BMC Biol.">
        <title>Genomic innovations, transcriptional plasticity and gene loss underlying the evolution and divergence of two highly polyphagous and invasive Helicoverpa pest species.</title>
        <authorList>
            <person name="Pearce S.L."/>
            <person name="Clarke D.F."/>
            <person name="East P.D."/>
            <person name="Elfekih S."/>
            <person name="Gordon K.H."/>
            <person name="Jermiin L.S."/>
            <person name="McGaughran A."/>
            <person name="Oakeshott J.G."/>
            <person name="Papanikolaou A."/>
            <person name="Perera O.P."/>
            <person name="Rane R.V."/>
            <person name="Richards S."/>
            <person name="Tay W.T."/>
            <person name="Walsh T.K."/>
            <person name="Anderson A."/>
            <person name="Anderson C.J."/>
            <person name="Asgari S."/>
            <person name="Board P.G."/>
            <person name="Bretschneider A."/>
            <person name="Campbell P.M."/>
            <person name="Chertemps T."/>
            <person name="Christeller J.T."/>
            <person name="Coppin C.W."/>
            <person name="Downes S.J."/>
            <person name="Duan G."/>
            <person name="Farnsworth C.A."/>
            <person name="Good R.T."/>
            <person name="Han L.B."/>
            <person name="Han Y.C."/>
            <person name="Hatje K."/>
            <person name="Horne I."/>
            <person name="Huang Y.P."/>
            <person name="Hughes D.S."/>
            <person name="Jacquin-Joly E."/>
            <person name="James W."/>
            <person name="Jhangiani S."/>
            <person name="Kollmar M."/>
            <person name="Kuwar S.S."/>
            <person name="Li S."/>
            <person name="Liu N.Y."/>
            <person name="Maibeche M.T."/>
            <person name="Miller J.R."/>
            <person name="Montagne N."/>
            <person name="Perry T."/>
            <person name="Qu J."/>
            <person name="Song S.V."/>
            <person name="Sutton G.G."/>
            <person name="Vogel H."/>
            <person name="Walenz B.P."/>
            <person name="Xu W."/>
            <person name="Zhang H.J."/>
            <person name="Zou Z."/>
            <person name="Batterham P."/>
            <person name="Edwards O.R."/>
            <person name="Feyereisen R."/>
            <person name="Gibbs R.A."/>
            <person name="Heckel D.G."/>
            <person name="McGrath A."/>
            <person name="Robin C."/>
            <person name="Scherer S.E."/>
            <person name="Worley K.C."/>
            <person name="Wu Y.D."/>
        </authorList>
    </citation>
    <scope>NUCLEOTIDE SEQUENCE [LARGE SCALE GENOMIC DNA]</scope>
    <source>
        <strain evidence="2">Harm_GR_Male_#8</strain>
        <tissue evidence="2">Whole organism</tissue>
    </source>
</reference>
<sequence length="166" mass="18360">MENESKEGKAEAAEAKVIDLDYVLVHELGQFGRYQMVNLLLVSIPIIMSAFMSEYIFSAATIPHRCQISECQETGKTVADFNPDWLSGAIPPGNNVNGYDSCSRYQPVGGNGTLDYCPAQLFNTNVQQDCDAFGFVINSIKRFTIIRVNDIDLLTFVHGIGDEVIK</sequence>
<keyword evidence="1" id="KW-1133">Transmembrane helix</keyword>
<dbReference type="AlphaFoldDB" id="A0A2W1BWX8"/>
<keyword evidence="3" id="KW-1185">Reference proteome</keyword>
<proteinExistence type="predicted"/>
<keyword evidence="1" id="KW-0472">Membrane</keyword>
<protein>
    <submittedName>
        <fullName evidence="2">Uncharacterized protein</fullName>
    </submittedName>
</protein>
<keyword evidence="1" id="KW-0812">Transmembrane</keyword>
<evidence type="ECO:0000256" key="1">
    <source>
        <dbReference type="SAM" id="Phobius"/>
    </source>
</evidence>
<evidence type="ECO:0000313" key="2">
    <source>
        <dbReference type="EMBL" id="PZC76253.1"/>
    </source>
</evidence>
<organism evidence="2 3">
    <name type="scientific">Helicoverpa armigera</name>
    <name type="common">Cotton bollworm</name>
    <name type="synonym">Heliothis armigera</name>
    <dbReference type="NCBI Taxonomy" id="29058"/>
    <lineage>
        <taxon>Eukaryota</taxon>
        <taxon>Metazoa</taxon>
        <taxon>Ecdysozoa</taxon>
        <taxon>Arthropoda</taxon>
        <taxon>Hexapoda</taxon>
        <taxon>Insecta</taxon>
        <taxon>Pterygota</taxon>
        <taxon>Neoptera</taxon>
        <taxon>Endopterygota</taxon>
        <taxon>Lepidoptera</taxon>
        <taxon>Glossata</taxon>
        <taxon>Ditrysia</taxon>
        <taxon>Noctuoidea</taxon>
        <taxon>Noctuidae</taxon>
        <taxon>Heliothinae</taxon>
        <taxon>Helicoverpa</taxon>
    </lineage>
</organism>
<gene>
    <name evidence="2" type="primary">HaOG204859</name>
    <name evidence="2" type="ORF">B5X24_HaOG204859</name>
</gene>
<dbReference type="OrthoDB" id="2261376at2759"/>
<dbReference type="EMBL" id="KZ149964">
    <property type="protein sequence ID" value="PZC76253.1"/>
    <property type="molecule type" value="Genomic_DNA"/>
</dbReference>
<accession>A0A2W1BWX8</accession>